<sequence length="461" mass="51722">MFRCLQTDKWIPISAVNDDYCDCPDGSDEPGTSACPNGSYYCENKGFVPGVIRSSRVNDGVCAQQKIHSNGARVRASYIEKAKKERAEHQKKLEQLLRDVALAQLRADDFKRALEKEELGDQEVREMQMQSRTSIVLTPALFKQIEQRHEMIQSLSRALDNAMEELRAVARIAEGAESKEAKEAFEVWLGETEEGVQHTLGNKLDDIRDWAPPTSDIEAMTSTDILEMLDGKPGDAVTQETKHGLWHIPSYLPEKLVPVYEQVISWVLHALVRIDVLSPVQVHGKATKGLDAARAAHDESAAKVEDLNNQIASHQSALKENPDKHGRDNEFKALDGTCMTKDMGSYTYELCFGGKSTQISNNDGYRFDLGRFSRFDVNGEYDAMDDRHYLSMQYEHGQGCWNGPARSTRVTLECGETNELVSVLEAEKCTYTMHAKTPAVCFPLKTESDVADETRIDHEEL</sequence>
<gene>
    <name evidence="7" type="ORF">MCAP1_002964</name>
</gene>
<dbReference type="Pfam" id="PF13015">
    <property type="entry name" value="PRKCSH_1"/>
    <property type="match status" value="1"/>
</dbReference>
<dbReference type="GO" id="GO:0006491">
    <property type="term" value="P:N-glycan processing"/>
    <property type="evidence" value="ECO:0007669"/>
    <property type="project" value="TreeGrafter"/>
</dbReference>
<keyword evidence="5" id="KW-0175">Coiled coil</keyword>
<dbReference type="InterPro" id="IPR039794">
    <property type="entry name" value="Gtb1-like"/>
</dbReference>
<dbReference type="AlphaFoldDB" id="A0AAF0E6R3"/>
<dbReference type="PANTHER" id="PTHR12630">
    <property type="entry name" value="N-LINKED OLIGOSACCHARIDE PROCESSING"/>
    <property type="match status" value="1"/>
</dbReference>
<keyword evidence="8" id="KW-1185">Reference proteome</keyword>
<dbReference type="InterPro" id="IPR028146">
    <property type="entry name" value="PRKCSH_N"/>
</dbReference>
<accession>A0AAF0E6R3</accession>
<evidence type="ECO:0000256" key="1">
    <source>
        <dbReference type="ARBA" id="ARBA00022387"/>
    </source>
</evidence>
<dbReference type="SUPFAM" id="SSF50911">
    <property type="entry name" value="Mannose 6-phosphate receptor domain"/>
    <property type="match status" value="1"/>
</dbReference>
<proteinExistence type="predicted"/>
<evidence type="ECO:0000256" key="2">
    <source>
        <dbReference type="ARBA" id="ARBA00022729"/>
    </source>
</evidence>
<reference evidence="7" key="1">
    <citation type="submission" date="2023-03" db="EMBL/GenBank/DDBJ databases">
        <title>Mating type loci evolution in Malassezia.</title>
        <authorList>
            <person name="Coelho M.A."/>
        </authorList>
    </citation>
    <scope>NUCLEOTIDE SEQUENCE</scope>
    <source>
        <strain evidence="7">CBS 10434</strain>
    </source>
</reference>
<evidence type="ECO:0000256" key="3">
    <source>
        <dbReference type="ARBA" id="ARBA00022824"/>
    </source>
</evidence>
<dbReference type="EMBL" id="CP119913">
    <property type="protein sequence ID" value="WFD20712.1"/>
    <property type="molecule type" value="Genomic_DNA"/>
</dbReference>
<dbReference type="PANTHER" id="PTHR12630:SF1">
    <property type="entry name" value="GLUCOSIDASE 2 SUBUNIT BETA"/>
    <property type="match status" value="1"/>
</dbReference>
<evidence type="ECO:0000256" key="5">
    <source>
        <dbReference type="SAM" id="Coils"/>
    </source>
</evidence>
<dbReference type="Pfam" id="PF12999">
    <property type="entry name" value="PRKCSH-like"/>
    <property type="match status" value="1"/>
</dbReference>
<feature type="coiled-coil region" evidence="5">
    <location>
        <begin position="290"/>
        <end position="317"/>
    </location>
</feature>
<keyword evidence="4" id="KW-1015">Disulfide bond</keyword>
<dbReference type="Gene3D" id="2.70.130.10">
    <property type="entry name" value="Mannose-6-phosphate receptor binding domain"/>
    <property type="match status" value="1"/>
</dbReference>
<dbReference type="InterPro" id="IPR044865">
    <property type="entry name" value="MRH_dom"/>
</dbReference>
<dbReference type="InterPro" id="IPR009011">
    <property type="entry name" value="Man6P_isomerase_rcpt-bd_dom_sf"/>
</dbReference>
<evidence type="ECO:0000256" key="4">
    <source>
        <dbReference type="ARBA" id="ARBA00023157"/>
    </source>
</evidence>
<dbReference type="GO" id="GO:0017177">
    <property type="term" value="C:glucosidase II complex"/>
    <property type="evidence" value="ECO:0007669"/>
    <property type="project" value="TreeGrafter"/>
</dbReference>
<feature type="domain" description="MRH" evidence="6">
    <location>
        <begin position="336"/>
        <end position="443"/>
    </location>
</feature>
<evidence type="ECO:0000313" key="7">
    <source>
        <dbReference type="EMBL" id="WFD20712.1"/>
    </source>
</evidence>
<evidence type="ECO:0000259" key="6">
    <source>
        <dbReference type="PROSITE" id="PS51914"/>
    </source>
</evidence>
<protein>
    <recommendedName>
        <fullName evidence="1">Glucosidase 2 subunit beta</fullName>
    </recommendedName>
</protein>
<feature type="coiled-coil region" evidence="5">
    <location>
        <begin position="145"/>
        <end position="179"/>
    </location>
</feature>
<keyword evidence="3" id="KW-0256">Endoplasmic reticulum</keyword>
<dbReference type="InterPro" id="IPR036607">
    <property type="entry name" value="PRKCSH"/>
</dbReference>
<keyword evidence="2" id="KW-0732">Signal</keyword>
<evidence type="ECO:0000313" key="8">
    <source>
        <dbReference type="Proteomes" id="UP001220961"/>
    </source>
</evidence>
<dbReference type="Proteomes" id="UP001220961">
    <property type="component" value="Chromosome 6"/>
</dbReference>
<dbReference type="PROSITE" id="PS51914">
    <property type="entry name" value="MRH"/>
    <property type="match status" value="1"/>
</dbReference>
<feature type="coiled-coil region" evidence="5">
    <location>
        <begin position="79"/>
        <end position="113"/>
    </location>
</feature>
<name>A0AAF0E6R3_9BASI</name>
<organism evidence="7 8">
    <name type="scientific">Malassezia caprae</name>
    <dbReference type="NCBI Taxonomy" id="1381934"/>
    <lineage>
        <taxon>Eukaryota</taxon>
        <taxon>Fungi</taxon>
        <taxon>Dikarya</taxon>
        <taxon>Basidiomycota</taxon>
        <taxon>Ustilaginomycotina</taxon>
        <taxon>Malasseziomycetes</taxon>
        <taxon>Malasseziales</taxon>
        <taxon>Malasseziaceae</taxon>
        <taxon>Malassezia</taxon>
    </lineage>
</organism>